<evidence type="ECO:0000313" key="3">
    <source>
        <dbReference type="Proteomes" id="UP001215598"/>
    </source>
</evidence>
<sequence length="692" mass="75127">MNINQIQLGGRFNHRFCLKLLGIQKEFNYSLTVTVGIPRNVGGPVISYHHHLGGGNVAPPPLLPTRRRGRLRRPSRAQLGPITSGMPPPPALWDRRRRNPPHHGSPKTRCSSSTKNLANPTQSPVGYHKTHRTSDAADASGTLPNIRAASSPTSRRISAGTRPNAGAITSANNLFSATNPGPTPHTFELNKPGDPNTTRREKKRIGRNSASRASPTPGAHPSRDNSDSEEHDEPPIDEDEIMADLQQGIDMRDGERDADREDEDEDETARHRPFHAPRADDQDSANPSNTGNGAGNTADNGGDGDGGGGPPPRVEVPRVILPIPYTRPTEAAFLARPPKTRGSPHRKNPAYDLPLAGPDDMPVRVSFQPTEGNLDRPVIDGWLAVTNVPTAFISTLDENPDEFGVIIPFLGGCDLIAAHGPANLVTSIVNVLTDAGLMSPDDLEVIPLDADKPPSKKDPYAAPWILVRIATFIADRDLAFHIIRYNPGLRTWTVALYTVSSMGGHDSNAKHLRWLVAELILNNKEVRRAYQRAAGTGDSRNILSRLLDFARTVHVVWNEHSKHWCVYAEPCAPDYAGWESVRIQMCAIPLHHAKSLRTFKPVADVGTKAPFCLNCKNDDHLHYGCRTRLDDPEQYWGPQKQLGFFTEGILAKATKSNASSNNRGGGGSSRSGGQGGGGPRGGATCNTQGPRR</sequence>
<feature type="region of interest" description="Disordered" evidence="1">
    <location>
        <begin position="253"/>
        <end position="316"/>
    </location>
</feature>
<protein>
    <submittedName>
        <fullName evidence="2">Uncharacterized protein</fullName>
    </submittedName>
</protein>
<feature type="compositionally biased region" description="Polar residues" evidence="1">
    <location>
        <begin position="167"/>
        <end position="180"/>
    </location>
</feature>
<feature type="region of interest" description="Disordered" evidence="1">
    <location>
        <begin position="655"/>
        <end position="692"/>
    </location>
</feature>
<feature type="compositionally biased region" description="Basic residues" evidence="1">
    <location>
        <begin position="95"/>
        <end position="106"/>
    </location>
</feature>
<feature type="compositionally biased region" description="Basic residues" evidence="1">
    <location>
        <begin position="65"/>
        <end position="75"/>
    </location>
</feature>
<comment type="caution">
    <text evidence="2">The sequence shown here is derived from an EMBL/GenBank/DDBJ whole genome shotgun (WGS) entry which is preliminary data.</text>
</comment>
<feature type="compositionally biased region" description="Basic residues" evidence="1">
    <location>
        <begin position="338"/>
        <end position="348"/>
    </location>
</feature>
<feature type="compositionally biased region" description="Polar residues" evidence="1">
    <location>
        <begin position="108"/>
        <end position="124"/>
    </location>
</feature>
<reference evidence="2" key="1">
    <citation type="submission" date="2023-03" db="EMBL/GenBank/DDBJ databases">
        <title>Massive genome expansion in bonnet fungi (Mycena s.s.) driven by repeated elements and novel gene families across ecological guilds.</title>
        <authorList>
            <consortium name="Lawrence Berkeley National Laboratory"/>
            <person name="Harder C.B."/>
            <person name="Miyauchi S."/>
            <person name="Viragh M."/>
            <person name="Kuo A."/>
            <person name="Thoen E."/>
            <person name="Andreopoulos B."/>
            <person name="Lu D."/>
            <person name="Skrede I."/>
            <person name="Drula E."/>
            <person name="Henrissat B."/>
            <person name="Morin E."/>
            <person name="Kohler A."/>
            <person name="Barry K."/>
            <person name="LaButti K."/>
            <person name="Morin E."/>
            <person name="Salamov A."/>
            <person name="Lipzen A."/>
            <person name="Mereny Z."/>
            <person name="Hegedus B."/>
            <person name="Baldrian P."/>
            <person name="Stursova M."/>
            <person name="Weitz H."/>
            <person name="Taylor A."/>
            <person name="Grigoriev I.V."/>
            <person name="Nagy L.G."/>
            <person name="Martin F."/>
            <person name="Kauserud H."/>
        </authorList>
    </citation>
    <scope>NUCLEOTIDE SEQUENCE</scope>
    <source>
        <strain evidence="2">CBHHK182m</strain>
    </source>
</reference>
<name>A0AAD7JNG8_9AGAR</name>
<accession>A0AAD7JNG8</accession>
<feature type="compositionally biased region" description="Gly residues" evidence="1">
    <location>
        <begin position="663"/>
        <end position="681"/>
    </location>
</feature>
<feature type="compositionally biased region" description="Low complexity" evidence="1">
    <location>
        <begin position="284"/>
        <end position="300"/>
    </location>
</feature>
<evidence type="ECO:0000256" key="1">
    <source>
        <dbReference type="SAM" id="MobiDB-lite"/>
    </source>
</evidence>
<dbReference type="Proteomes" id="UP001215598">
    <property type="component" value="Unassembled WGS sequence"/>
</dbReference>
<feature type="region of interest" description="Disordered" evidence="1">
    <location>
        <begin position="56"/>
        <end position="235"/>
    </location>
</feature>
<gene>
    <name evidence="2" type="ORF">B0H16DRAFT_1453194</name>
</gene>
<dbReference type="EMBL" id="JARKIB010000020">
    <property type="protein sequence ID" value="KAJ7768503.1"/>
    <property type="molecule type" value="Genomic_DNA"/>
</dbReference>
<feature type="region of interest" description="Disordered" evidence="1">
    <location>
        <begin position="335"/>
        <end position="357"/>
    </location>
</feature>
<proteinExistence type="predicted"/>
<keyword evidence="3" id="KW-1185">Reference proteome</keyword>
<dbReference type="AlphaFoldDB" id="A0AAD7JNG8"/>
<evidence type="ECO:0000313" key="2">
    <source>
        <dbReference type="EMBL" id="KAJ7768503.1"/>
    </source>
</evidence>
<organism evidence="2 3">
    <name type="scientific">Mycena metata</name>
    <dbReference type="NCBI Taxonomy" id="1033252"/>
    <lineage>
        <taxon>Eukaryota</taxon>
        <taxon>Fungi</taxon>
        <taxon>Dikarya</taxon>
        <taxon>Basidiomycota</taxon>
        <taxon>Agaricomycotina</taxon>
        <taxon>Agaricomycetes</taxon>
        <taxon>Agaricomycetidae</taxon>
        <taxon>Agaricales</taxon>
        <taxon>Marasmiineae</taxon>
        <taxon>Mycenaceae</taxon>
        <taxon>Mycena</taxon>
    </lineage>
</organism>